<keyword evidence="3" id="KW-0560">Oxidoreductase</keyword>
<dbReference type="InterPro" id="IPR017881">
    <property type="entry name" value="NirD"/>
</dbReference>
<dbReference type="Gene3D" id="2.102.10.10">
    <property type="entry name" value="Rieske [2Fe-2S] iron-sulphur domain"/>
    <property type="match status" value="1"/>
</dbReference>
<dbReference type="PANTHER" id="PTHR40562:SF1">
    <property type="entry name" value="NITRITE REDUCTASE (NADH) SMALL SUBUNIT"/>
    <property type="match status" value="1"/>
</dbReference>
<keyword evidence="6" id="KW-0534">Nitrate assimilation</keyword>
<evidence type="ECO:0000256" key="2">
    <source>
        <dbReference type="ARBA" id="ARBA00022723"/>
    </source>
</evidence>
<evidence type="ECO:0000256" key="1">
    <source>
        <dbReference type="ARBA" id="ARBA00022714"/>
    </source>
</evidence>
<dbReference type="CDD" id="cd03529">
    <property type="entry name" value="Rieske_NirD"/>
    <property type="match status" value="1"/>
</dbReference>
<keyword evidence="4" id="KW-0408">Iron</keyword>
<dbReference type="PANTHER" id="PTHR40562">
    <property type="match status" value="1"/>
</dbReference>
<accession>A0ABU2WJT3</accession>
<dbReference type="PROSITE" id="PS51296">
    <property type="entry name" value="RIESKE"/>
    <property type="match status" value="1"/>
</dbReference>
<dbReference type="PROSITE" id="PS51300">
    <property type="entry name" value="NIRD"/>
    <property type="match status" value="1"/>
</dbReference>
<dbReference type="Pfam" id="PF13806">
    <property type="entry name" value="Rieske_2"/>
    <property type="match status" value="1"/>
</dbReference>
<evidence type="ECO:0000313" key="8">
    <source>
        <dbReference type="EMBL" id="MDT0498135.1"/>
    </source>
</evidence>
<keyword evidence="2" id="KW-0479">Metal-binding</keyword>
<keyword evidence="5" id="KW-0411">Iron-sulfur</keyword>
<dbReference type="Proteomes" id="UP001254608">
    <property type="component" value="Unassembled WGS sequence"/>
</dbReference>
<evidence type="ECO:0000256" key="5">
    <source>
        <dbReference type="ARBA" id="ARBA00023014"/>
    </source>
</evidence>
<evidence type="ECO:0000256" key="6">
    <source>
        <dbReference type="ARBA" id="ARBA00023063"/>
    </source>
</evidence>
<dbReference type="InterPro" id="IPR017941">
    <property type="entry name" value="Rieske_2Fe-2S"/>
</dbReference>
<proteinExistence type="predicted"/>
<dbReference type="InterPro" id="IPR036922">
    <property type="entry name" value="Rieske_2Fe-2S_sf"/>
</dbReference>
<comment type="caution">
    <text evidence="8">The sequence shown here is derived from an EMBL/GenBank/DDBJ whole genome shotgun (WGS) entry which is preliminary data.</text>
</comment>
<evidence type="ECO:0000259" key="7">
    <source>
        <dbReference type="PROSITE" id="PS51296"/>
    </source>
</evidence>
<organism evidence="8 9">
    <name type="scientific">Banduia mediterranea</name>
    <dbReference type="NCBI Taxonomy" id="3075609"/>
    <lineage>
        <taxon>Bacteria</taxon>
        <taxon>Pseudomonadati</taxon>
        <taxon>Pseudomonadota</taxon>
        <taxon>Gammaproteobacteria</taxon>
        <taxon>Nevskiales</taxon>
        <taxon>Algiphilaceae</taxon>
        <taxon>Banduia</taxon>
    </lineage>
</organism>
<evidence type="ECO:0000256" key="4">
    <source>
        <dbReference type="ARBA" id="ARBA00023004"/>
    </source>
</evidence>
<dbReference type="RefSeq" id="WP_311365527.1">
    <property type="nucleotide sequence ID" value="NZ_JAVRIC010000017.1"/>
</dbReference>
<keyword evidence="9" id="KW-1185">Reference proteome</keyword>
<dbReference type="InterPro" id="IPR012748">
    <property type="entry name" value="Rieske-like_NirD"/>
</dbReference>
<name>A0ABU2WJT3_9GAMM</name>
<dbReference type="SUPFAM" id="SSF50022">
    <property type="entry name" value="ISP domain"/>
    <property type="match status" value="1"/>
</dbReference>
<keyword evidence="1" id="KW-0001">2Fe-2S</keyword>
<dbReference type="EMBL" id="JAVRIC010000017">
    <property type="protein sequence ID" value="MDT0498135.1"/>
    <property type="molecule type" value="Genomic_DNA"/>
</dbReference>
<reference evidence="8 9" key="1">
    <citation type="submission" date="2023-09" db="EMBL/GenBank/DDBJ databases">
        <authorList>
            <person name="Rey-Velasco X."/>
        </authorList>
    </citation>
    <scope>NUCLEOTIDE SEQUENCE [LARGE SCALE GENOMIC DNA]</scope>
    <source>
        <strain evidence="8 9">W345</strain>
    </source>
</reference>
<gene>
    <name evidence="8" type="primary">nirD</name>
    <name evidence="8" type="ORF">RM530_12275</name>
</gene>
<feature type="domain" description="Rieske" evidence="7">
    <location>
        <begin position="8"/>
        <end position="113"/>
    </location>
</feature>
<evidence type="ECO:0000313" key="9">
    <source>
        <dbReference type="Proteomes" id="UP001254608"/>
    </source>
</evidence>
<protein>
    <submittedName>
        <fullName evidence="8">Nitrite reductase small subunit NirD</fullName>
    </submittedName>
</protein>
<evidence type="ECO:0000256" key="3">
    <source>
        <dbReference type="ARBA" id="ARBA00023002"/>
    </source>
</evidence>
<sequence length="116" mass="12329">MTPSANWTYVCEVERIVPNTGVCAKVGERQVAVFRTVLPDGSGESVHAIDNIDPRSGASVISRGLVGDIGGRLVVASPIYKQHYVLESGVCIEDEALSVRSYPVRVADGMVLVKGS</sequence>
<dbReference type="NCBIfam" id="TIGR02378">
    <property type="entry name" value="nirD_assim_sml"/>
    <property type="match status" value="1"/>
</dbReference>